<dbReference type="EMBL" id="CP024091">
    <property type="protein sequence ID" value="ATP55651.1"/>
    <property type="molecule type" value="Genomic_DNA"/>
</dbReference>
<feature type="domain" description="Histidine kinase" evidence="6">
    <location>
        <begin position="182"/>
        <end position="401"/>
    </location>
</feature>
<dbReference type="Gene3D" id="3.30.450.40">
    <property type="match status" value="1"/>
</dbReference>
<dbReference type="OrthoDB" id="9811889at2"/>
<keyword evidence="5 7" id="KW-0418">Kinase</keyword>
<dbReference type="Gene3D" id="3.30.565.10">
    <property type="entry name" value="Histidine kinase-like ATPase, C-terminal domain"/>
    <property type="match status" value="1"/>
</dbReference>
<dbReference type="SUPFAM" id="SSF55781">
    <property type="entry name" value="GAF domain-like"/>
    <property type="match status" value="1"/>
</dbReference>
<dbReference type="AlphaFoldDB" id="A0A2D1U226"/>
<evidence type="ECO:0000256" key="3">
    <source>
        <dbReference type="ARBA" id="ARBA00022553"/>
    </source>
</evidence>
<accession>A0A2D1U226</accession>
<dbReference type="InterPro" id="IPR005467">
    <property type="entry name" value="His_kinase_dom"/>
</dbReference>
<dbReference type="Pfam" id="PF00512">
    <property type="entry name" value="HisKA"/>
    <property type="match status" value="1"/>
</dbReference>
<dbReference type="RefSeq" id="WP_099437597.1">
    <property type="nucleotide sequence ID" value="NZ_CP024091.1"/>
</dbReference>
<sequence length="402" mass="44872">MPQNNYPVPENEMDRLVHLAELDIDYSSISENFKDLTQLAAKVADTEISLINLIDSYTQWTVGKHGIDLNQMTREESVCQHTIMSDEQFEVADLSRDERFNKNYYVDDPFSLRYYFGVPLKNQQGLNIGALCVLDTKLKTLNPEKIELLKIIAAEIVNRLKTYKAMDVLRNQIKQANESKKKVAHDIRGPLAGIIGLSEIISEQGKSADIDEVMDFINLIHSGSKSILDLADEILSDENETKDSNSQEFNLSSFRDKLKQLYNPQAISKQIQLQININQTTQDILFSKNKLLQIAGNLISNAIKFTPNKGSIVIELDLIVKSDQNILSISVSDTGVGITKGEIVQILDGNSHTTNGTDGEKGYGFGLSLVKHLIEKLRGQLEIDSQIGLGTTFKVALPMSNL</sequence>
<dbReference type="Proteomes" id="UP000223749">
    <property type="component" value="Chromosome"/>
</dbReference>
<evidence type="ECO:0000313" key="7">
    <source>
        <dbReference type="EMBL" id="ATP55651.1"/>
    </source>
</evidence>
<name>A0A2D1U226_9SPHI</name>
<keyword evidence="3" id="KW-0597">Phosphoprotein</keyword>
<dbReference type="PANTHER" id="PTHR43047:SF72">
    <property type="entry name" value="OSMOSENSING HISTIDINE PROTEIN KINASE SLN1"/>
    <property type="match status" value="1"/>
</dbReference>
<evidence type="ECO:0000256" key="4">
    <source>
        <dbReference type="ARBA" id="ARBA00022679"/>
    </source>
</evidence>
<evidence type="ECO:0000256" key="1">
    <source>
        <dbReference type="ARBA" id="ARBA00000085"/>
    </source>
</evidence>
<keyword evidence="4" id="KW-0808">Transferase</keyword>
<dbReference type="InterPro" id="IPR036890">
    <property type="entry name" value="HATPase_C_sf"/>
</dbReference>
<dbReference type="GO" id="GO:0009927">
    <property type="term" value="F:histidine phosphotransfer kinase activity"/>
    <property type="evidence" value="ECO:0007669"/>
    <property type="project" value="TreeGrafter"/>
</dbReference>
<comment type="catalytic activity">
    <reaction evidence="1">
        <text>ATP + protein L-histidine = ADP + protein N-phospho-L-histidine.</text>
        <dbReference type="EC" id="2.7.13.3"/>
    </reaction>
</comment>
<dbReference type="InterPro" id="IPR004358">
    <property type="entry name" value="Sig_transdc_His_kin-like_C"/>
</dbReference>
<dbReference type="EC" id="2.7.13.3" evidence="2"/>
<evidence type="ECO:0000259" key="6">
    <source>
        <dbReference type="PROSITE" id="PS50109"/>
    </source>
</evidence>
<reference evidence="7 8" key="1">
    <citation type="submission" date="2017-10" db="EMBL/GenBank/DDBJ databases">
        <title>Whole genome of Pedobacter ginsengisoli T01R-27 isolated from tomato rhizosphere.</title>
        <authorList>
            <person name="Weon H.-Y."/>
            <person name="Lee S.A."/>
            <person name="Sang M.K."/>
            <person name="Song J."/>
        </authorList>
    </citation>
    <scope>NUCLEOTIDE SEQUENCE [LARGE SCALE GENOMIC DNA]</scope>
    <source>
        <strain evidence="7 8">T01R-27</strain>
    </source>
</reference>
<dbReference type="PROSITE" id="PS50109">
    <property type="entry name" value="HIS_KIN"/>
    <property type="match status" value="1"/>
</dbReference>
<keyword evidence="8" id="KW-1185">Reference proteome</keyword>
<dbReference type="InterPro" id="IPR003661">
    <property type="entry name" value="HisK_dim/P_dom"/>
</dbReference>
<dbReference type="GO" id="GO:0000155">
    <property type="term" value="F:phosphorelay sensor kinase activity"/>
    <property type="evidence" value="ECO:0007669"/>
    <property type="project" value="InterPro"/>
</dbReference>
<dbReference type="InterPro" id="IPR036097">
    <property type="entry name" value="HisK_dim/P_sf"/>
</dbReference>
<organism evidence="7 8">
    <name type="scientific">Pedobacter ginsengisoli</name>
    <dbReference type="NCBI Taxonomy" id="363852"/>
    <lineage>
        <taxon>Bacteria</taxon>
        <taxon>Pseudomonadati</taxon>
        <taxon>Bacteroidota</taxon>
        <taxon>Sphingobacteriia</taxon>
        <taxon>Sphingobacteriales</taxon>
        <taxon>Sphingobacteriaceae</taxon>
        <taxon>Pedobacter</taxon>
    </lineage>
</organism>
<dbReference type="InterPro" id="IPR029016">
    <property type="entry name" value="GAF-like_dom_sf"/>
</dbReference>
<dbReference type="PRINTS" id="PR00344">
    <property type="entry name" value="BCTRLSENSOR"/>
</dbReference>
<evidence type="ECO:0000313" key="8">
    <source>
        <dbReference type="Proteomes" id="UP000223749"/>
    </source>
</evidence>
<dbReference type="KEGG" id="pgs:CPT03_03800"/>
<proteinExistence type="predicted"/>
<dbReference type="InterPro" id="IPR003594">
    <property type="entry name" value="HATPase_dom"/>
</dbReference>
<evidence type="ECO:0000256" key="5">
    <source>
        <dbReference type="ARBA" id="ARBA00022777"/>
    </source>
</evidence>
<gene>
    <name evidence="7" type="ORF">CPT03_03800</name>
</gene>
<evidence type="ECO:0000256" key="2">
    <source>
        <dbReference type="ARBA" id="ARBA00012438"/>
    </source>
</evidence>
<dbReference type="Gene3D" id="1.10.287.130">
    <property type="match status" value="1"/>
</dbReference>
<dbReference type="PANTHER" id="PTHR43047">
    <property type="entry name" value="TWO-COMPONENT HISTIDINE PROTEIN KINASE"/>
    <property type="match status" value="1"/>
</dbReference>
<dbReference type="GO" id="GO:0005886">
    <property type="term" value="C:plasma membrane"/>
    <property type="evidence" value="ECO:0007669"/>
    <property type="project" value="TreeGrafter"/>
</dbReference>
<dbReference type="Pfam" id="PF02518">
    <property type="entry name" value="HATPase_c"/>
    <property type="match status" value="1"/>
</dbReference>
<dbReference type="SUPFAM" id="SSF55874">
    <property type="entry name" value="ATPase domain of HSP90 chaperone/DNA topoisomerase II/histidine kinase"/>
    <property type="match status" value="1"/>
</dbReference>
<dbReference type="SUPFAM" id="SSF47384">
    <property type="entry name" value="Homodimeric domain of signal transducing histidine kinase"/>
    <property type="match status" value="1"/>
</dbReference>
<dbReference type="SMART" id="SM00387">
    <property type="entry name" value="HATPase_c"/>
    <property type="match status" value="1"/>
</dbReference>
<protein>
    <recommendedName>
        <fullName evidence="2">histidine kinase</fullName>
        <ecNumber evidence="2">2.7.13.3</ecNumber>
    </recommendedName>
</protein>
<dbReference type="CDD" id="cd00082">
    <property type="entry name" value="HisKA"/>
    <property type="match status" value="1"/>
</dbReference>